<feature type="region of interest" description="Disordered" evidence="1">
    <location>
        <begin position="1"/>
        <end position="27"/>
    </location>
</feature>
<name>A0ABT6LCR1_9ACTN</name>
<gene>
    <name evidence="2" type="ORF">M2283_001379</name>
</gene>
<dbReference type="Proteomes" id="UP001160499">
    <property type="component" value="Unassembled WGS sequence"/>
</dbReference>
<evidence type="ECO:0000256" key="1">
    <source>
        <dbReference type="SAM" id="MobiDB-lite"/>
    </source>
</evidence>
<evidence type="ECO:0000313" key="3">
    <source>
        <dbReference type="Proteomes" id="UP001160499"/>
    </source>
</evidence>
<evidence type="ECO:0000313" key="2">
    <source>
        <dbReference type="EMBL" id="MDH6214096.1"/>
    </source>
</evidence>
<dbReference type="RefSeq" id="WP_280875163.1">
    <property type="nucleotide sequence ID" value="NZ_JARXVH010000002.1"/>
</dbReference>
<feature type="compositionally biased region" description="Basic and acidic residues" evidence="1">
    <location>
        <begin position="71"/>
        <end position="92"/>
    </location>
</feature>
<keyword evidence="3" id="KW-1185">Reference proteome</keyword>
<accession>A0ABT6LCR1</accession>
<proteinExistence type="predicted"/>
<feature type="region of interest" description="Disordered" evidence="1">
    <location>
        <begin position="71"/>
        <end position="98"/>
    </location>
</feature>
<organism evidence="2 3">
    <name type="scientific">Streptomyces pseudovenezuelae</name>
    <dbReference type="NCBI Taxonomy" id="67350"/>
    <lineage>
        <taxon>Bacteria</taxon>
        <taxon>Bacillati</taxon>
        <taxon>Actinomycetota</taxon>
        <taxon>Actinomycetes</taxon>
        <taxon>Kitasatosporales</taxon>
        <taxon>Streptomycetaceae</taxon>
        <taxon>Streptomyces</taxon>
        <taxon>Streptomyces aurantiacus group</taxon>
    </lineage>
</organism>
<protein>
    <submittedName>
        <fullName evidence="2">Uncharacterized protein</fullName>
    </submittedName>
</protein>
<sequence length="219" mass="24338">MSGWGLAGQRPSSRARPDSDTIGNPEHGCSLQMAVRSADGFNHVHSEDAMALSRLAQEFAAEIAQHDWSDAPWRMDRAGHSRTSDSPSRRTEQVLTEEETDRVRTNVMWVAAQVLGHADPQFDVHEFAEACGVNTSRAAKSSWIENGLRTQVGLYMQPGTRKFDPLTEVVTTDTSDAYHASTNCTLFRRGYQHAPIRRFAPGEVPANRKPCQCITLNRT</sequence>
<reference evidence="2 3" key="1">
    <citation type="submission" date="2023-04" db="EMBL/GenBank/DDBJ databases">
        <title>Forest soil microbial communities from Buena Vista Peninsula, Colon Province, Panama.</title>
        <authorList>
            <person name="Bouskill N."/>
        </authorList>
    </citation>
    <scope>NUCLEOTIDE SEQUENCE [LARGE SCALE GENOMIC DNA]</scope>
    <source>
        <strain evidence="2 3">GGS1</strain>
    </source>
</reference>
<comment type="caution">
    <text evidence="2">The sequence shown here is derived from an EMBL/GenBank/DDBJ whole genome shotgun (WGS) entry which is preliminary data.</text>
</comment>
<dbReference type="EMBL" id="JARXVH010000002">
    <property type="protein sequence ID" value="MDH6214096.1"/>
    <property type="molecule type" value="Genomic_DNA"/>
</dbReference>